<dbReference type="Gene3D" id="1.10.340.70">
    <property type="match status" value="1"/>
</dbReference>
<protein>
    <submittedName>
        <fullName evidence="1">Uncharacterized protein</fullName>
    </submittedName>
</protein>
<dbReference type="EMBL" id="CACRXK020021207">
    <property type="protein sequence ID" value="CAB4035611.1"/>
    <property type="molecule type" value="Genomic_DNA"/>
</dbReference>
<proteinExistence type="predicted"/>
<sequence length="152" mass="17691">MATEEDGSLRQLKKTVLSGWPDTKRETPVKINEYWHCREEISEIDGILLKNEKIIIPSSFRPEMLEKIHAGHMGTEKCKKRAQDVLYWPGMNSQIEEMVLKCPTGLEYRPSNQKEPMIVQPTPTIPWDTVATDLFYWNNSNYLLVGLFFTLF</sequence>
<organism evidence="1 2">
    <name type="scientific">Paramuricea clavata</name>
    <name type="common">Red gorgonian</name>
    <name type="synonym">Violescent sea-whip</name>
    <dbReference type="NCBI Taxonomy" id="317549"/>
    <lineage>
        <taxon>Eukaryota</taxon>
        <taxon>Metazoa</taxon>
        <taxon>Cnidaria</taxon>
        <taxon>Anthozoa</taxon>
        <taxon>Octocorallia</taxon>
        <taxon>Malacalcyonacea</taxon>
        <taxon>Plexauridae</taxon>
        <taxon>Paramuricea</taxon>
    </lineage>
</organism>
<dbReference type="PANTHER" id="PTHR37984:SF7">
    <property type="entry name" value="INTEGRASE CATALYTIC DOMAIN-CONTAINING PROTEIN"/>
    <property type="match status" value="1"/>
</dbReference>
<dbReference type="InterPro" id="IPR050951">
    <property type="entry name" value="Retrovirus_Pol_polyprotein"/>
</dbReference>
<dbReference type="PANTHER" id="PTHR37984">
    <property type="entry name" value="PROTEIN CBG26694"/>
    <property type="match status" value="1"/>
</dbReference>
<accession>A0A7D9LL93</accession>
<dbReference type="OrthoDB" id="8014485at2759"/>
<comment type="caution">
    <text evidence="1">The sequence shown here is derived from an EMBL/GenBank/DDBJ whole genome shotgun (WGS) entry which is preliminary data.</text>
</comment>
<dbReference type="Pfam" id="PF17921">
    <property type="entry name" value="Integrase_H2C2"/>
    <property type="match status" value="1"/>
</dbReference>
<dbReference type="FunFam" id="1.10.340.70:FF:000003">
    <property type="entry name" value="Protein CBG25708"/>
    <property type="match status" value="1"/>
</dbReference>
<keyword evidence="2" id="KW-1185">Reference proteome</keyword>
<dbReference type="Proteomes" id="UP001152795">
    <property type="component" value="Unassembled WGS sequence"/>
</dbReference>
<dbReference type="AlphaFoldDB" id="A0A7D9LL93"/>
<dbReference type="InterPro" id="IPR041588">
    <property type="entry name" value="Integrase_H2C2"/>
</dbReference>
<evidence type="ECO:0000313" key="2">
    <source>
        <dbReference type="Proteomes" id="UP001152795"/>
    </source>
</evidence>
<reference evidence="1" key="1">
    <citation type="submission" date="2020-04" db="EMBL/GenBank/DDBJ databases">
        <authorList>
            <person name="Alioto T."/>
            <person name="Alioto T."/>
            <person name="Gomez Garrido J."/>
        </authorList>
    </citation>
    <scope>NUCLEOTIDE SEQUENCE</scope>
    <source>
        <strain evidence="1">A484AB</strain>
    </source>
</reference>
<evidence type="ECO:0000313" key="1">
    <source>
        <dbReference type="EMBL" id="CAB4035611.1"/>
    </source>
</evidence>
<gene>
    <name evidence="1" type="ORF">PACLA_8A052817</name>
</gene>
<name>A0A7D9LL93_PARCT</name>